<dbReference type="Pfam" id="PF03995">
    <property type="entry name" value="Inhibitor_I36"/>
    <property type="match status" value="5"/>
</dbReference>
<comment type="caution">
    <text evidence="1">The sequence shown here is derived from an EMBL/GenBank/DDBJ whole genome shotgun (WGS) entry which is preliminary data.</text>
</comment>
<proteinExistence type="predicted"/>
<gene>
    <name evidence="1" type="ORF">GCM10009839_06310</name>
</gene>
<evidence type="ECO:0000313" key="2">
    <source>
        <dbReference type="Proteomes" id="UP001500751"/>
    </source>
</evidence>
<keyword evidence="2" id="KW-1185">Reference proteome</keyword>
<protein>
    <submittedName>
        <fullName evidence="1">Uncharacterized protein</fullName>
    </submittedName>
</protein>
<dbReference type="Proteomes" id="UP001500751">
    <property type="component" value="Unassembled WGS sequence"/>
</dbReference>
<sequence length="1050" mass="113466">MLAPVDQVLSAMADNFRPFQAPAAMLPYLVRLSRARVEPSWPERAVRAAIDLAGWLSVHRGTPAGLLREARVVYGWSLVVTDSGGTRLPGDTAAWPADVRLCVELDPAVAGPDPIAYDQGTLERLIDAHLPVSSARVLAPPPGRCALYEGPYSTGRALVLSRDEADLAPLRFDNRTASVWNRTAGIVALYDDVAFGDSGGHQYVPAQQAVNMSEALTRRTSSVRFLTTVPDGSWGLFDDTDGKGNLLGVYDVSVPAVAQTVAAAAKSLVNKTNYTLEAFGAGLTPRQVVYPGVTATLATGLSQALATVKVNTEVPVGAFCLYERPRQGGKQWVMWTAAGDLADLTPIAAANQVSSVYNRTEYTVELFTAVDGTGSSQLFYPMTYAEVTTALDHRTNSVTVRNGPPSGYYCLYGGKDKAGRQWVFAEVANKNVVLTDPAITAANTVSSVFNNTSHTLELFKESNGTGVSQLFYPGLATNVTVAGLDRQAKAVQPYDGAPADYYCLYAGTNKTGKQWVFRDTALRVNLTDAAIAAGNAVACVDNRTSRTLEVFKDAAGTGTSQLVYPGKSANLASGLAALANSATVYNGPPSGYYCLYETRGAAGRQWVFPGTVGERSLTAADVGATGISEVRNATQYTLELFQSSTDASGLYQMCYPGRTTTMTTAFDDKATYAKLYNGAPDGYFCLYGTGPDMQWVFRGASGIEQNLVDISADLKVSRVVNKTQKTLELFQNTDATGGYQLIYPAKDVQVSSGLSKASRLVRCYDNCPQGYYCLYENGDQGGRQYVFRATIGEFDLRDANIDANDKVSSVRNLTRFTLQLFADPGPSGTQQYCYPSQTVNVRSDLNDRTTIVKLHDGAPSGGICLYEDGPTQGRQWILPGTANAEYDLTAIGAGGCISNVGNNTMYTLELYEWTNKTGLNQMFWPYRTTSADGGFNDRARYARLHDGARNILPRGYFCLFSNRDFLGVQWVVRGNPNTRIRAADIGAANAISSVGNNTTGTVRLFRNNSWSGDNWWTNGGDWHSIVQANMGWAWAKDFNDATVTFSWDQT</sequence>
<reference evidence="2" key="1">
    <citation type="journal article" date="2019" name="Int. J. Syst. Evol. Microbiol.">
        <title>The Global Catalogue of Microorganisms (GCM) 10K type strain sequencing project: providing services to taxonomists for standard genome sequencing and annotation.</title>
        <authorList>
            <consortium name="The Broad Institute Genomics Platform"/>
            <consortium name="The Broad Institute Genome Sequencing Center for Infectious Disease"/>
            <person name="Wu L."/>
            <person name="Ma J."/>
        </authorList>
    </citation>
    <scope>NUCLEOTIDE SEQUENCE [LARGE SCALE GENOMIC DNA]</scope>
    <source>
        <strain evidence="2">JCM 16014</strain>
    </source>
</reference>
<name>A0ABP5F6F7_9ACTN</name>
<evidence type="ECO:0000313" key="1">
    <source>
        <dbReference type="EMBL" id="GAA2014163.1"/>
    </source>
</evidence>
<dbReference type="Gene3D" id="2.60.20.10">
    <property type="entry name" value="Crystallins"/>
    <property type="match status" value="2"/>
</dbReference>
<organism evidence="1 2">
    <name type="scientific">Catenulispora yoronensis</name>
    <dbReference type="NCBI Taxonomy" id="450799"/>
    <lineage>
        <taxon>Bacteria</taxon>
        <taxon>Bacillati</taxon>
        <taxon>Actinomycetota</taxon>
        <taxon>Actinomycetes</taxon>
        <taxon>Catenulisporales</taxon>
        <taxon>Catenulisporaceae</taxon>
        <taxon>Catenulispora</taxon>
    </lineage>
</organism>
<accession>A0ABP5F6F7</accession>
<dbReference type="EMBL" id="BAAAQN010000003">
    <property type="protein sequence ID" value="GAA2014163.1"/>
    <property type="molecule type" value="Genomic_DNA"/>
</dbReference>